<evidence type="ECO:0000259" key="6">
    <source>
        <dbReference type="Pfam" id="PF14748"/>
    </source>
</evidence>
<comment type="subcellular location">
    <subcellularLocation>
        <location evidence="2">Cytoplasm</location>
    </subcellularLocation>
</comment>
<keyword evidence="2 4" id="KW-0641">Proline biosynthesis</keyword>
<keyword evidence="8" id="KW-1185">Reference proteome</keyword>
<keyword evidence="2" id="KW-0963">Cytoplasm</keyword>
<name>A0ABW1L7L9_9BACL</name>
<dbReference type="InterPro" id="IPR008927">
    <property type="entry name" value="6-PGluconate_DH-like_C_sf"/>
</dbReference>
<gene>
    <name evidence="2 7" type="primary">proC</name>
    <name evidence="7" type="ORF">ACFPYN_11110</name>
</gene>
<feature type="domain" description="Pyrroline-5-carboxylate reductase catalytic N-terminal" evidence="5">
    <location>
        <begin position="3"/>
        <end position="99"/>
    </location>
</feature>
<dbReference type="HAMAP" id="MF_01925">
    <property type="entry name" value="P5C_reductase"/>
    <property type="match status" value="1"/>
</dbReference>
<dbReference type="InterPro" id="IPR036291">
    <property type="entry name" value="NAD(P)-bd_dom_sf"/>
</dbReference>
<comment type="function">
    <text evidence="2">Catalyzes the reduction of 1-pyrroline-5-carboxylate (PCA) to L-proline.</text>
</comment>
<keyword evidence="2 4" id="KW-0028">Amino-acid biosynthesis</keyword>
<evidence type="ECO:0000259" key="5">
    <source>
        <dbReference type="Pfam" id="PF03807"/>
    </source>
</evidence>
<dbReference type="EC" id="1.5.1.2" evidence="2 3"/>
<evidence type="ECO:0000313" key="8">
    <source>
        <dbReference type="Proteomes" id="UP001596170"/>
    </source>
</evidence>
<accession>A0ABW1L7L9</accession>
<evidence type="ECO:0000256" key="2">
    <source>
        <dbReference type="HAMAP-Rule" id="MF_01925"/>
    </source>
</evidence>
<dbReference type="InterPro" id="IPR000304">
    <property type="entry name" value="Pyrroline-COOH_reductase"/>
</dbReference>
<comment type="similarity">
    <text evidence="1 2 4">Belongs to the pyrroline-5-carboxylate reductase family.</text>
</comment>
<dbReference type="PROSITE" id="PS00521">
    <property type="entry name" value="P5CR"/>
    <property type="match status" value="1"/>
</dbReference>
<dbReference type="Proteomes" id="UP001596170">
    <property type="component" value="Unassembled WGS sequence"/>
</dbReference>
<organism evidence="7 8">
    <name type="scientific">Paenisporosarcina macmurdoensis</name>
    <dbReference type="NCBI Taxonomy" id="212659"/>
    <lineage>
        <taxon>Bacteria</taxon>
        <taxon>Bacillati</taxon>
        <taxon>Bacillota</taxon>
        <taxon>Bacilli</taxon>
        <taxon>Bacillales</taxon>
        <taxon>Caryophanaceae</taxon>
        <taxon>Paenisporosarcina</taxon>
    </lineage>
</organism>
<dbReference type="PANTHER" id="PTHR11645">
    <property type="entry name" value="PYRROLINE-5-CARBOXYLATE REDUCTASE"/>
    <property type="match status" value="1"/>
</dbReference>
<keyword evidence="2 4" id="KW-0560">Oxidoreductase</keyword>
<dbReference type="Gene3D" id="3.40.50.720">
    <property type="entry name" value="NAD(P)-binding Rossmann-like Domain"/>
    <property type="match status" value="1"/>
</dbReference>
<reference evidence="8" key="1">
    <citation type="journal article" date="2019" name="Int. J. Syst. Evol. Microbiol.">
        <title>The Global Catalogue of Microorganisms (GCM) 10K type strain sequencing project: providing services to taxonomists for standard genome sequencing and annotation.</title>
        <authorList>
            <consortium name="The Broad Institute Genomics Platform"/>
            <consortium name="The Broad Institute Genome Sequencing Center for Infectious Disease"/>
            <person name="Wu L."/>
            <person name="Ma J."/>
        </authorList>
    </citation>
    <scope>NUCLEOTIDE SEQUENCE [LARGE SCALE GENOMIC DNA]</scope>
    <source>
        <strain evidence="8">CCUG 54527</strain>
    </source>
</reference>
<dbReference type="PIRSF" id="PIRSF000193">
    <property type="entry name" value="Pyrrol-5-carb_rd"/>
    <property type="match status" value="1"/>
</dbReference>
<dbReference type="InterPro" id="IPR028939">
    <property type="entry name" value="P5C_Rdtase_cat_N"/>
</dbReference>
<dbReference type="NCBIfam" id="TIGR00112">
    <property type="entry name" value="proC"/>
    <property type="match status" value="1"/>
</dbReference>
<dbReference type="InterPro" id="IPR029036">
    <property type="entry name" value="P5CR_dimer"/>
</dbReference>
<dbReference type="EMBL" id="JBHSRI010000018">
    <property type="protein sequence ID" value="MFC6039970.1"/>
    <property type="molecule type" value="Genomic_DNA"/>
</dbReference>
<comment type="catalytic activity">
    <reaction evidence="2">
        <text>L-proline + NAD(+) = (S)-1-pyrroline-5-carboxylate + NADH + 2 H(+)</text>
        <dbReference type="Rhea" id="RHEA:14105"/>
        <dbReference type="ChEBI" id="CHEBI:15378"/>
        <dbReference type="ChEBI" id="CHEBI:17388"/>
        <dbReference type="ChEBI" id="CHEBI:57540"/>
        <dbReference type="ChEBI" id="CHEBI:57945"/>
        <dbReference type="ChEBI" id="CHEBI:60039"/>
        <dbReference type="EC" id="1.5.1.2"/>
    </reaction>
</comment>
<dbReference type="InterPro" id="IPR053790">
    <property type="entry name" value="P5CR-like_CS"/>
</dbReference>
<evidence type="ECO:0000256" key="1">
    <source>
        <dbReference type="ARBA" id="ARBA00005525"/>
    </source>
</evidence>
<dbReference type="SUPFAM" id="SSF51735">
    <property type="entry name" value="NAD(P)-binding Rossmann-fold domains"/>
    <property type="match status" value="1"/>
</dbReference>
<keyword evidence="2 4" id="KW-0521">NADP</keyword>
<sequence>MKTIVFVGAGSMAQAMIHGWMKEATVSPENVYIMNKSDQEKLASLNETYGVQLVCENREIVKTADLVILAMKPKDVQDGMNSIAAYLPPTAVVLSILAGVPMDTIEQGLGKRPIARCMPNTSASIGMSASAVAWNDKMESKEKAEIIQLLKTIGSVIEVEEDELHVITALSGSGPAYVYYFVEAFEKAAVASGISSQVARELLVQTIAGSAEMLKQSNETPATLRKQVTSPGGTTEAGIEALQESGFADILARCLNEAATRSRELGKRYI</sequence>
<dbReference type="Gene3D" id="1.10.3730.10">
    <property type="entry name" value="ProC C-terminal domain-like"/>
    <property type="match status" value="1"/>
</dbReference>
<evidence type="ECO:0000313" key="7">
    <source>
        <dbReference type="EMBL" id="MFC6039970.1"/>
    </source>
</evidence>
<proteinExistence type="inferred from homology"/>
<comment type="caution">
    <text evidence="7">The sequence shown here is derived from an EMBL/GenBank/DDBJ whole genome shotgun (WGS) entry which is preliminary data.</text>
</comment>
<comment type="pathway">
    <text evidence="2 4">Amino-acid biosynthesis; L-proline biosynthesis; L-proline from L-glutamate 5-semialdehyde: step 1/1.</text>
</comment>
<dbReference type="Pfam" id="PF03807">
    <property type="entry name" value="F420_oxidored"/>
    <property type="match status" value="1"/>
</dbReference>
<evidence type="ECO:0000256" key="3">
    <source>
        <dbReference type="NCBIfam" id="TIGR00112"/>
    </source>
</evidence>
<dbReference type="RefSeq" id="WP_377734185.1">
    <property type="nucleotide sequence ID" value="NZ_JBHSRI010000018.1"/>
</dbReference>
<dbReference type="Pfam" id="PF14748">
    <property type="entry name" value="P5CR_dimer"/>
    <property type="match status" value="1"/>
</dbReference>
<dbReference type="GO" id="GO:0004735">
    <property type="term" value="F:pyrroline-5-carboxylate reductase activity"/>
    <property type="evidence" value="ECO:0007669"/>
    <property type="project" value="UniProtKB-EC"/>
</dbReference>
<protein>
    <recommendedName>
        <fullName evidence="2 3">Pyrroline-5-carboxylate reductase</fullName>
        <shortName evidence="2">P5C reductase</shortName>
        <shortName evidence="2">P5CR</shortName>
        <ecNumber evidence="2 3">1.5.1.2</ecNumber>
    </recommendedName>
    <alternativeName>
        <fullName evidence="2">PCA reductase</fullName>
    </alternativeName>
</protein>
<feature type="domain" description="Pyrroline-5-carboxylate reductase dimerisation" evidence="6">
    <location>
        <begin position="161"/>
        <end position="265"/>
    </location>
</feature>
<dbReference type="SUPFAM" id="SSF48179">
    <property type="entry name" value="6-phosphogluconate dehydrogenase C-terminal domain-like"/>
    <property type="match status" value="1"/>
</dbReference>
<comment type="catalytic activity">
    <reaction evidence="2 4">
        <text>L-proline + NADP(+) = (S)-1-pyrroline-5-carboxylate + NADPH + 2 H(+)</text>
        <dbReference type="Rhea" id="RHEA:14109"/>
        <dbReference type="ChEBI" id="CHEBI:15378"/>
        <dbReference type="ChEBI" id="CHEBI:17388"/>
        <dbReference type="ChEBI" id="CHEBI:57783"/>
        <dbReference type="ChEBI" id="CHEBI:58349"/>
        <dbReference type="ChEBI" id="CHEBI:60039"/>
        <dbReference type="EC" id="1.5.1.2"/>
    </reaction>
</comment>
<evidence type="ECO:0000256" key="4">
    <source>
        <dbReference type="RuleBase" id="RU003903"/>
    </source>
</evidence>
<dbReference type="PANTHER" id="PTHR11645:SF49">
    <property type="entry name" value="PYRROLINE-5-CARBOXYLATE REDUCTASE 1"/>
    <property type="match status" value="1"/>
</dbReference>